<organism evidence="11 12">
    <name type="scientific">Holothuria leucospilota</name>
    <name type="common">Black long sea cucumber</name>
    <name type="synonym">Mertensiothuria leucospilota</name>
    <dbReference type="NCBI Taxonomy" id="206669"/>
    <lineage>
        <taxon>Eukaryota</taxon>
        <taxon>Metazoa</taxon>
        <taxon>Echinodermata</taxon>
        <taxon>Eleutherozoa</taxon>
        <taxon>Echinozoa</taxon>
        <taxon>Holothuroidea</taxon>
        <taxon>Aspidochirotacea</taxon>
        <taxon>Aspidochirotida</taxon>
        <taxon>Holothuriidae</taxon>
        <taxon>Holothuria</taxon>
    </lineage>
</organism>
<dbReference type="InterPro" id="IPR029709">
    <property type="entry name" value="LDAF1"/>
</dbReference>
<feature type="transmembrane region" description="Helical" evidence="10">
    <location>
        <begin position="58"/>
        <end position="78"/>
    </location>
</feature>
<gene>
    <name evidence="11" type="ORF">HOLleu_19050</name>
</gene>
<accession>A0A9Q1C4R5</accession>
<reference evidence="11" key="1">
    <citation type="submission" date="2021-10" db="EMBL/GenBank/DDBJ databases">
        <title>Tropical sea cucumber genome reveals ecological adaptation and Cuvierian tubules defense mechanism.</title>
        <authorList>
            <person name="Chen T."/>
        </authorList>
    </citation>
    <scope>NUCLEOTIDE SEQUENCE</scope>
    <source>
        <strain evidence="11">Nanhai2018</strain>
        <tissue evidence="11">Muscle</tissue>
    </source>
</reference>
<evidence type="ECO:0000256" key="7">
    <source>
        <dbReference type="ARBA" id="ARBA00022989"/>
    </source>
</evidence>
<keyword evidence="4" id="KW-0551">Lipid droplet</keyword>
<dbReference type="GO" id="GO:0005811">
    <property type="term" value="C:lipid droplet"/>
    <property type="evidence" value="ECO:0007669"/>
    <property type="project" value="UniProtKB-SubCell"/>
</dbReference>
<comment type="similarity">
    <text evidence="3">Belongs to the LDAF1 family.</text>
</comment>
<keyword evidence="8 10" id="KW-0472">Membrane</keyword>
<evidence type="ECO:0000313" key="11">
    <source>
        <dbReference type="EMBL" id="KAJ8038074.1"/>
    </source>
</evidence>
<evidence type="ECO:0000256" key="10">
    <source>
        <dbReference type="SAM" id="Phobius"/>
    </source>
</evidence>
<dbReference type="Proteomes" id="UP001152320">
    <property type="component" value="Chromosome 8"/>
</dbReference>
<evidence type="ECO:0000256" key="2">
    <source>
        <dbReference type="ARBA" id="ARBA00004502"/>
    </source>
</evidence>
<protein>
    <recommendedName>
        <fullName evidence="13">Promethin</fullName>
    </recommendedName>
</protein>
<comment type="subcellular location">
    <subcellularLocation>
        <location evidence="1">Endoplasmic reticulum membrane</location>
        <topology evidence="1">Multi-pass membrane protein</topology>
    </subcellularLocation>
    <subcellularLocation>
        <location evidence="2">Lipid droplet</location>
    </subcellularLocation>
</comment>
<evidence type="ECO:0000256" key="8">
    <source>
        <dbReference type="ARBA" id="ARBA00023136"/>
    </source>
</evidence>
<keyword evidence="12" id="KW-1185">Reference proteome</keyword>
<dbReference type="Pfam" id="PF16015">
    <property type="entry name" value="Promethin"/>
    <property type="match status" value="1"/>
</dbReference>
<evidence type="ECO:0000256" key="4">
    <source>
        <dbReference type="ARBA" id="ARBA00022677"/>
    </source>
</evidence>
<keyword evidence="5 10" id="KW-0812">Transmembrane</keyword>
<evidence type="ECO:0000256" key="5">
    <source>
        <dbReference type="ARBA" id="ARBA00022692"/>
    </source>
</evidence>
<feature type="transmembrane region" description="Helical" evidence="10">
    <location>
        <begin position="85"/>
        <end position="111"/>
    </location>
</feature>
<evidence type="ECO:0000256" key="1">
    <source>
        <dbReference type="ARBA" id="ARBA00004477"/>
    </source>
</evidence>
<feature type="region of interest" description="Disordered" evidence="9">
    <location>
        <begin position="1"/>
        <end position="22"/>
    </location>
</feature>
<dbReference type="GO" id="GO:0005789">
    <property type="term" value="C:endoplasmic reticulum membrane"/>
    <property type="evidence" value="ECO:0007669"/>
    <property type="project" value="UniProtKB-SubCell"/>
</dbReference>
<feature type="transmembrane region" description="Helical" evidence="10">
    <location>
        <begin position="117"/>
        <end position="139"/>
    </location>
</feature>
<dbReference type="PANTHER" id="PTHR14275">
    <property type="entry name" value="PROMETHIN"/>
    <property type="match status" value="1"/>
</dbReference>
<evidence type="ECO:0008006" key="13">
    <source>
        <dbReference type="Google" id="ProtNLM"/>
    </source>
</evidence>
<dbReference type="AlphaFoldDB" id="A0A9Q1C4R5"/>
<comment type="caution">
    <text evidence="11">The sequence shown here is derived from an EMBL/GenBank/DDBJ whole genome shotgun (WGS) entry which is preliminary data.</text>
</comment>
<keyword evidence="6" id="KW-0256">Endoplasmic reticulum</keyword>
<evidence type="ECO:0000256" key="3">
    <source>
        <dbReference type="ARBA" id="ARBA00007618"/>
    </source>
</evidence>
<dbReference type="PANTHER" id="PTHR14275:SF0">
    <property type="entry name" value="LIPID DROPLET ASSEMBLY FACTOR 1"/>
    <property type="match status" value="1"/>
</dbReference>
<keyword evidence="7 10" id="KW-1133">Transmembrane helix</keyword>
<feature type="region of interest" description="Disordered" evidence="9">
    <location>
        <begin position="146"/>
        <end position="181"/>
    </location>
</feature>
<sequence length="181" mass="19904">MEFQGDPSRSRETRGGGNSSLREDVKNSVLEAVETISQTVNFEENAEKMKLIIQEHPFLSTFVIISIAVCIIPILTFLMFTFVTLFISLSILLVIEGTIIAFAGFILLFVLGGCLTFSFGISLSLVVTYKLITGLLELLQKSKSSLPKSYLPPGIPISNLSPSSERNEKDVHTEQDSNKGE</sequence>
<dbReference type="EMBL" id="JAIZAY010000008">
    <property type="protein sequence ID" value="KAJ8038074.1"/>
    <property type="molecule type" value="Genomic_DNA"/>
</dbReference>
<evidence type="ECO:0000256" key="6">
    <source>
        <dbReference type="ARBA" id="ARBA00022824"/>
    </source>
</evidence>
<feature type="compositionally biased region" description="Basic and acidic residues" evidence="9">
    <location>
        <begin position="165"/>
        <end position="181"/>
    </location>
</feature>
<evidence type="ECO:0000313" key="12">
    <source>
        <dbReference type="Proteomes" id="UP001152320"/>
    </source>
</evidence>
<proteinExistence type="inferred from homology"/>
<name>A0A9Q1C4R5_HOLLE</name>
<evidence type="ECO:0000256" key="9">
    <source>
        <dbReference type="SAM" id="MobiDB-lite"/>
    </source>
</evidence>